<dbReference type="AlphaFoldDB" id="A0A9N9DVN1"/>
<dbReference type="EMBL" id="CAJVPY010005719">
    <property type="protein sequence ID" value="CAG8648983.1"/>
    <property type="molecule type" value="Genomic_DNA"/>
</dbReference>
<feature type="non-terminal residue" evidence="1">
    <location>
        <position position="326"/>
    </location>
</feature>
<keyword evidence="2" id="KW-1185">Reference proteome</keyword>
<accession>A0A9N9DVN1</accession>
<dbReference type="Proteomes" id="UP000789405">
    <property type="component" value="Unassembled WGS sequence"/>
</dbReference>
<gene>
    <name evidence="1" type="ORF">DERYTH_LOCUS10079</name>
</gene>
<protein>
    <submittedName>
        <fullName evidence="1">22674_t:CDS:1</fullName>
    </submittedName>
</protein>
<evidence type="ECO:0000313" key="1">
    <source>
        <dbReference type="EMBL" id="CAG8648983.1"/>
    </source>
</evidence>
<name>A0A9N9DVN1_9GLOM</name>
<proteinExistence type="predicted"/>
<comment type="caution">
    <text evidence="1">The sequence shown here is derived from an EMBL/GenBank/DDBJ whole genome shotgun (WGS) entry which is preliminary data.</text>
</comment>
<sequence>QKSKIPIPSSLYTSKKQELLGSSILAYTSNPNTLNETPKCDYFSTKWSRACRDNLKEQPEYLINSKRQKLNNQHGLTNFFQQKTFLYSLYDFSTNSYMDEFLAKKIDTVLAKTQKRWNEQLQNTINDHFGKLKQVGLIDSPNSQSIEKEQSNRLTLATICLTSEMKDIIVQDNYQSTPTLNNIITNPTLPGNTMCINNELSIMKNKANKYRLSSYNFQHIAQYKLSRNMMTQQIQILLQIESSKFNIELVIDIRAFRALTNQHPNHPFIEYLIKEISKGFRFNFSEKHIKRVQENLKLIEPNTMAFRKYIQDKIEKGRMCRPFPKD</sequence>
<reference evidence="1" key="1">
    <citation type="submission" date="2021-06" db="EMBL/GenBank/DDBJ databases">
        <authorList>
            <person name="Kallberg Y."/>
            <person name="Tangrot J."/>
            <person name="Rosling A."/>
        </authorList>
    </citation>
    <scope>NUCLEOTIDE SEQUENCE</scope>
    <source>
        <strain evidence="1">MA453B</strain>
    </source>
</reference>
<evidence type="ECO:0000313" key="2">
    <source>
        <dbReference type="Proteomes" id="UP000789405"/>
    </source>
</evidence>
<organism evidence="1 2">
    <name type="scientific">Dentiscutata erythropus</name>
    <dbReference type="NCBI Taxonomy" id="1348616"/>
    <lineage>
        <taxon>Eukaryota</taxon>
        <taxon>Fungi</taxon>
        <taxon>Fungi incertae sedis</taxon>
        <taxon>Mucoromycota</taxon>
        <taxon>Glomeromycotina</taxon>
        <taxon>Glomeromycetes</taxon>
        <taxon>Diversisporales</taxon>
        <taxon>Gigasporaceae</taxon>
        <taxon>Dentiscutata</taxon>
    </lineage>
</organism>